<evidence type="ECO:0000313" key="2">
    <source>
        <dbReference type="Proteomes" id="UP001165960"/>
    </source>
</evidence>
<dbReference type="EMBL" id="QTSX02000712">
    <property type="protein sequence ID" value="KAJ9086731.1"/>
    <property type="molecule type" value="Genomic_DNA"/>
</dbReference>
<reference evidence="1" key="1">
    <citation type="submission" date="2022-04" db="EMBL/GenBank/DDBJ databases">
        <title>Genome of the entomopathogenic fungus Entomophthora muscae.</title>
        <authorList>
            <person name="Elya C."/>
            <person name="Lovett B.R."/>
            <person name="Lee E."/>
            <person name="Macias A.M."/>
            <person name="Hajek A.E."/>
            <person name="De Bivort B.L."/>
            <person name="Kasson M.T."/>
            <person name="De Fine Licht H.H."/>
            <person name="Stajich J.E."/>
        </authorList>
    </citation>
    <scope>NUCLEOTIDE SEQUENCE</scope>
    <source>
        <strain evidence="1">Berkeley</strain>
    </source>
</reference>
<dbReference type="Proteomes" id="UP001165960">
    <property type="component" value="Unassembled WGS sequence"/>
</dbReference>
<keyword evidence="2" id="KW-1185">Reference proteome</keyword>
<accession>A0ACC2UJB5</accession>
<proteinExistence type="predicted"/>
<name>A0ACC2UJB5_9FUNG</name>
<evidence type="ECO:0000313" key="1">
    <source>
        <dbReference type="EMBL" id="KAJ9086731.1"/>
    </source>
</evidence>
<protein>
    <submittedName>
        <fullName evidence="1">Uncharacterized protein</fullName>
    </submittedName>
</protein>
<comment type="caution">
    <text evidence="1">The sequence shown here is derived from an EMBL/GenBank/DDBJ whole genome shotgun (WGS) entry which is preliminary data.</text>
</comment>
<sequence length="78" mass="8650">MPMPCVPIPNQDPDLTVTKNATWKAVPNIKVIILLKLIQEPDEFKKAAAIGAVDPKYTILKVEKSTGLVRIGEKVKRK</sequence>
<organism evidence="1 2">
    <name type="scientific">Entomophthora muscae</name>
    <dbReference type="NCBI Taxonomy" id="34485"/>
    <lineage>
        <taxon>Eukaryota</taxon>
        <taxon>Fungi</taxon>
        <taxon>Fungi incertae sedis</taxon>
        <taxon>Zoopagomycota</taxon>
        <taxon>Entomophthoromycotina</taxon>
        <taxon>Entomophthoromycetes</taxon>
        <taxon>Entomophthorales</taxon>
        <taxon>Entomophthoraceae</taxon>
        <taxon>Entomophthora</taxon>
    </lineage>
</organism>
<gene>
    <name evidence="1" type="ORF">DSO57_1000990</name>
</gene>